<feature type="region of interest" description="Disordered" evidence="1">
    <location>
        <begin position="34"/>
        <end position="77"/>
    </location>
</feature>
<dbReference type="Proteomes" id="UP000673691">
    <property type="component" value="Unassembled WGS sequence"/>
</dbReference>
<keyword evidence="2" id="KW-1133">Transmembrane helix</keyword>
<dbReference type="EMBL" id="JAEFCI010004502">
    <property type="protein sequence ID" value="KAG5460904.1"/>
    <property type="molecule type" value="Genomic_DNA"/>
</dbReference>
<organism evidence="3 4">
    <name type="scientific">Olpidium bornovanus</name>
    <dbReference type="NCBI Taxonomy" id="278681"/>
    <lineage>
        <taxon>Eukaryota</taxon>
        <taxon>Fungi</taxon>
        <taxon>Fungi incertae sedis</taxon>
        <taxon>Olpidiomycota</taxon>
        <taxon>Olpidiomycotina</taxon>
        <taxon>Olpidiomycetes</taxon>
        <taxon>Olpidiales</taxon>
        <taxon>Olpidiaceae</taxon>
        <taxon>Olpidium</taxon>
    </lineage>
</organism>
<evidence type="ECO:0000313" key="4">
    <source>
        <dbReference type="Proteomes" id="UP000673691"/>
    </source>
</evidence>
<keyword evidence="2" id="KW-0472">Membrane</keyword>
<evidence type="ECO:0000256" key="2">
    <source>
        <dbReference type="SAM" id="Phobius"/>
    </source>
</evidence>
<keyword evidence="4" id="KW-1185">Reference proteome</keyword>
<accession>A0A8H7ZWT8</accession>
<feature type="region of interest" description="Disordered" evidence="1">
    <location>
        <begin position="158"/>
        <end position="185"/>
    </location>
</feature>
<feature type="transmembrane region" description="Helical" evidence="2">
    <location>
        <begin position="329"/>
        <end position="350"/>
    </location>
</feature>
<protein>
    <submittedName>
        <fullName evidence="3">Uncharacterized protein</fullName>
    </submittedName>
</protein>
<name>A0A8H7ZWT8_9FUNG</name>
<evidence type="ECO:0000313" key="3">
    <source>
        <dbReference type="EMBL" id="KAG5460904.1"/>
    </source>
</evidence>
<gene>
    <name evidence="3" type="ORF">BJ554DRAFT_6995</name>
</gene>
<keyword evidence="2" id="KW-0812">Transmembrane</keyword>
<reference evidence="3 4" key="1">
    <citation type="journal article" name="Sci. Rep.">
        <title>Genome-scale phylogenetic analyses confirm Olpidium as the closest living zoosporic fungus to the non-flagellated, terrestrial fungi.</title>
        <authorList>
            <person name="Chang Y."/>
            <person name="Rochon D."/>
            <person name="Sekimoto S."/>
            <person name="Wang Y."/>
            <person name="Chovatia M."/>
            <person name="Sandor L."/>
            <person name="Salamov A."/>
            <person name="Grigoriev I.V."/>
            <person name="Stajich J.E."/>
            <person name="Spatafora J.W."/>
        </authorList>
    </citation>
    <scope>NUCLEOTIDE SEQUENCE [LARGE SCALE GENOMIC DNA]</scope>
    <source>
        <strain evidence="3">S191</strain>
    </source>
</reference>
<dbReference type="AlphaFoldDB" id="A0A8H7ZWT8"/>
<comment type="caution">
    <text evidence="3">The sequence shown here is derived from an EMBL/GenBank/DDBJ whole genome shotgun (WGS) entry which is preliminary data.</text>
</comment>
<proteinExistence type="predicted"/>
<evidence type="ECO:0000256" key="1">
    <source>
        <dbReference type="SAM" id="MobiDB-lite"/>
    </source>
</evidence>
<sequence length="384" mass="40321">MATLLLTKAAARTTLPRAVAAFGVLMPRVAVPRPPLGRRFRRAPTRPPPSRSRDAECISPTQRNRSGRNGGAAGRLRRAGELLRNAVTARARTLAQNADKLANTTSDSLSNSAKSVGAARAAVPQYVSAIRDAAAEAGRYAGRYVARKRSAWTSGAGDLVRKSADGPPRAAKSDVNDSADQSEAAEDAIKRTGNGISSLLTDGAKTVVEHTRRAVGVAVDKATSSVAFSTKAVKTAMGRTKSTGIRAVECADKAGVGPGNVATDSISSTSKTAPEAVRVAGSANEATWPSLSTRRMSNRVRSILDRARLSSAPSVTPFRFSAKKIGRRWFVRLSVVGCAFVFFFAVGSALPHAIVKWLLATEATKAVKQHASDKPVPEVGPAKT</sequence>